<evidence type="ECO:0008006" key="4">
    <source>
        <dbReference type="Google" id="ProtNLM"/>
    </source>
</evidence>
<proteinExistence type="predicted"/>
<evidence type="ECO:0000313" key="2">
    <source>
        <dbReference type="EMBL" id="CAK9188256.1"/>
    </source>
</evidence>
<dbReference type="EMBL" id="CAUOFW020010390">
    <property type="protein sequence ID" value="CAK9188256.1"/>
    <property type="molecule type" value="Genomic_DNA"/>
</dbReference>
<name>A0ABC8V4H9_9AQUA</name>
<accession>A0ABC8V4H9</accession>
<evidence type="ECO:0000313" key="3">
    <source>
        <dbReference type="Proteomes" id="UP001642360"/>
    </source>
</evidence>
<dbReference type="AlphaFoldDB" id="A0ABC8V4H9"/>
<keyword evidence="3" id="KW-1185">Reference proteome</keyword>
<feature type="compositionally biased region" description="Basic residues" evidence="1">
    <location>
        <begin position="303"/>
        <end position="313"/>
    </location>
</feature>
<evidence type="ECO:0000256" key="1">
    <source>
        <dbReference type="SAM" id="MobiDB-lite"/>
    </source>
</evidence>
<sequence length="322" mass="36020">MWGQERRAPVEVDGGETPWSWGPPIWLGRLGGCGNGQLGGYSNESEHDLAAMVSDFLEIGSSGTESWYSSDSDSGFSDLAYLADKILSYKHAVDQYESDLLSVVHSLILSINETTHKLGKPDTCNASCIRFCLVKLLQSSGYDAAVCATKWQGFGKIPGGEHEFIDVITHREGGCSERYIIDIDFRSHFEIARAVKSYDAVLNSLPAVYVGSMTKLKQFLQTMVEAARFSLKQNSMPLPPWRSLAYLETKWESTSQRVVSLSEGNSNSTCFRSHQHCIGLLRRLKSCIQSEIKAKGLSMPLKRDKKQRAKRDRWRQSSFRTS</sequence>
<dbReference type="PANTHER" id="PTHR31579:SF39">
    <property type="entry name" value="OS01G0973600 PROTEIN"/>
    <property type="match status" value="1"/>
</dbReference>
<protein>
    <recommendedName>
        <fullName evidence="4">Plant-specific domain TIGR01615 family protein</fullName>
    </recommendedName>
</protein>
<comment type="caution">
    <text evidence="2">The sequence shown here is derived from an EMBL/GenBank/DDBJ whole genome shotgun (WGS) entry which is preliminary data.</text>
</comment>
<organism evidence="2 3">
    <name type="scientific">Ilex paraguariensis</name>
    <name type="common">yerba mate</name>
    <dbReference type="NCBI Taxonomy" id="185542"/>
    <lineage>
        <taxon>Eukaryota</taxon>
        <taxon>Viridiplantae</taxon>
        <taxon>Streptophyta</taxon>
        <taxon>Embryophyta</taxon>
        <taxon>Tracheophyta</taxon>
        <taxon>Spermatophyta</taxon>
        <taxon>Magnoliopsida</taxon>
        <taxon>eudicotyledons</taxon>
        <taxon>Gunneridae</taxon>
        <taxon>Pentapetalae</taxon>
        <taxon>asterids</taxon>
        <taxon>campanulids</taxon>
        <taxon>Aquifoliales</taxon>
        <taxon>Aquifoliaceae</taxon>
        <taxon>Ilex</taxon>
    </lineage>
</organism>
<dbReference type="NCBIfam" id="TIGR01615">
    <property type="entry name" value="A_thal_3542"/>
    <property type="match status" value="1"/>
</dbReference>
<reference evidence="2 3" key="1">
    <citation type="submission" date="2024-02" db="EMBL/GenBank/DDBJ databases">
        <authorList>
            <person name="Vignale AGUSTIN F."/>
            <person name="Sosa J E."/>
            <person name="Modenutti C."/>
        </authorList>
    </citation>
    <scope>NUCLEOTIDE SEQUENCE [LARGE SCALE GENOMIC DNA]</scope>
</reference>
<dbReference type="Proteomes" id="UP001642360">
    <property type="component" value="Unassembled WGS sequence"/>
</dbReference>
<gene>
    <name evidence="2" type="ORF">ILEXP_LOCUS58920</name>
</gene>
<feature type="region of interest" description="Disordered" evidence="1">
    <location>
        <begin position="299"/>
        <end position="322"/>
    </location>
</feature>
<dbReference type="Pfam" id="PF04720">
    <property type="entry name" value="PDDEXK_6"/>
    <property type="match status" value="1"/>
</dbReference>
<dbReference type="InterPro" id="IPR006502">
    <property type="entry name" value="PDDEXK-like"/>
</dbReference>
<dbReference type="PANTHER" id="PTHR31579">
    <property type="entry name" value="OS03G0796600 PROTEIN"/>
    <property type="match status" value="1"/>
</dbReference>